<keyword evidence="12" id="KW-1185">Reference proteome</keyword>
<keyword evidence="3" id="KW-0597">Phosphoprotein</keyword>
<dbReference type="PANTHER" id="PTHR24421:SF10">
    <property type="entry name" value="NITRATE_NITRITE SENSOR PROTEIN NARQ"/>
    <property type="match status" value="1"/>
</dbReference>
<dbReference type="eggNOG" id="COG4585">
    <property type="taxonomic scope" value="Bacteria"/>
</dbReference>
<evidence type="ECO:0000313" key="12">
    <source>
        <dbReference type="Proteomes" id="UP000023541"/>
    </source>
</evidence>
<evidence type="ECO:0000259" key="10">
    <source>
        <dbReference type="PROSITE" id="PS50109"/>
    </source>
</evidence>
<evidence type="ECO:0000256" key="8">
    <source>
        <dbReference type="ARBA" id="ARBA00023012"/>
    </source>
</evidence>
<dbReference type="GO" id="GO:0046983">
    <property type="term" value="F:protein dimerization activity"/>
    <property type="evidence" value="ECO:0007669"/>
    <property type="project" value="InterPro"/>
</dbReference>
<dbReference type="AlphaFoldDB" id="A0A023BY48"/>
<feature type="transmembrane region" description="Helical" evidence="9">
    <location>
        <begin position="12"/>
        <end position="34"/>
    </location>
</feature>
<comment type="caution">
    <text evidence="11">The sequence shown here is derived from an EMBL/GenBank/DDBJ whole genome shotgun (WGS) entry which is preliminary data.</text>
</comment>
<dbReference type="PANTHER" id="PTHR24421">
    <property type="entry name" value="NITRATE/NITRITE SENSOR PROTEIN NARX-RELATED"/>
    <property type="match status" value="1"/>
</dbReference>
<keyword evidence="4" id="KW-0808">Transferase</keyword>
<keyword evidence="9" id="KW-1133">Transmembrane helix</keyword>
<dbReference type="PROSITE" id="PS50109">
    <property type="entry name" value="HIS_KIN"/>
    <property type="match status" value="1"/>
</dbReference>
<keyword evidence="5" id="KW-0547">Nucleotide-binding</keyword>
<comment type="catalytic activity">
    <reaction evidence="1">
        <text>ATP + protein L-histidine = ADP + protein N-phospho-L-histidine.</text>
        <dbReference type="EC" id="2.7.13.3"/>
    </reaction>
</comment>
<dbReference type="Gene3D" id="1.20.5.1930">
    <property type="match status" value="1"/>
</dbReference>
<gene>
    <name evidence="11" type="ORF">ATO12_09820</name>
</gene>
<keyword evidence="6" id="KW-0418">Kinase</keyword>
<dbReference type="InterPro" id="IPR003594">
    <property type="entry name" value="HATPase_dom"/>
</dbReference>
<dbReference type="Pfam" id="PF07730">
    <property type="entry name" value="HisKA_3"/>
    <property type="match status" value="1"/>
</dbReference>
<dbReference type="InterPro" id="IPR050482">
    <property type="entry name" value="Sensor_HK_TwoCompSys"/>
</dbReference>
<dbReference type="GO" id="GO:0000155">
    <property type="term" value="F:phosphorelay sensor kinase activity"/>
    <property type="evidence" value="ECO:0007669"/>
    <property type="project" value="InterPro"/>
</dbReference>
<dbReference type="GO" id="GO:0016020">
    <property type="term" value="C:membrane"/>
    <property type="evidence" value="ECO:0007669"/>
    <property type="project" value="InterPro"/>
</dbReference>
<sequence length="260" mass="29523">MGEPEEAVALKVIIIGMVVIFLLSLSVIIFFILYQRRLLAQQEKHQKIESDYQKELLKTSIISQEEERSRIAKELHDDVGAMLTTTKLYFGQITPELPPEELKGIAEKMSSFFDDMIQSVRSISQDLRPVVLEKLGLVEATQSLVQTINDSGKIKVRFKNNTIKTITKSKELNLYRIIQELITNTLKHAEASAIYVELKNEENSLIILYEDDGKGLKQKNLLHKKGLGLKNIESRLSVLSGKIHFFKKSSGMKVKIIVPV</sequence>
<dbReference type="STRING" id="1317122.ATO12_09820"/>
<dbReference type="RefSeq" id="WP_034240063.1">
    <property type="nucleotide sequence ID" value="NZ_AQRA01000002.1"/>
</dbReference>
<dbReference type="Proteomes" id="UP000023541">
    <property type="component" value="Unassembled WGS sequence"/>
</dbReference>
<evidence type="ECO:0000256" key="7">
    <source>
        <dbReference type="ARBA" id="ARBA00022840"/>
    </source>
</evidence>
<evidence type="ECO:0000256" key="6">
    <source>
        <dbReference type="ARBA" id="ARBA00022777"/>
    </source>
</evidence>
<accession>A0A023BY48</accession>
<dbReference type="InterPro" id="IPR036890">
    <property type="entry name" value="HATPase_C_sf"/>
</dbReference>
<name>A0A023BY48_9FLAO</name>
<organism evidence="11 12">
    <name type="scientific">Aquimarina atlantica</name>
    <dbReference type="NCBI Taxonomy" id="1317122"/>
    <lineage>
        <taxon>Bacteria</taxon>
        <taxon>Pseudomonadati</taxon>
        <taxon>Bacteroidota</taxon>
        <taxon>Flavobacteriia</taxon>
        <taxon>Flavobacteriales</taxon>
        <taxon>Flavobacteriaceae</taxon>
        <taxon>Aquimarina</taxon>
    </lineage>
</organism>
<dbReference type="Pfam" id="PF02518">
    <property type="entry name" value="HATPase_c"/>
    <property type="match status" value="1"/>
</dbReference>
<evidence type="ECO:0000256" key="5">
    <source>
        <dbReference type="ARBA" id="ARBA00022741"/>
    </source>
</evidence>
<keyword evidence="9" id="KW-0472">Membrane</keyword>
<dbReference type="OrthoDB" id="9778366at2"/>
<evidence type="ECO:0000256" key="1">
    <source>
        <dbReference type="ARBA" id="ARBA00000085"/>
    </source>
</evidence>
<reference evidence="11 12" key="1">
    <citation type="submission" date="2014-04" db="EMBL/GenBank/DDBJ databases">
        <title>Aquimarina sp. 22II-S11-z7 Genome Sequencing.</title>
        <authorList>
            <person name="Lai Q."/>
        </authorList>
    </citation>
    <scope>NUCLEOTIDE SEQUENCE [LARGE SCALE GENOMIC DNA]</scope>
    <source>
        <strain evidence="11 12">22II-S11-z7</strain>
    </source>
</reference>
<evidence type="ECO:0000313" key="11">
    <source>
        <dbReference type="EMBL" id="EZH75017.1"/>
    </source>
</evidence>
<evidence type="ECO:0000256" key="4">
    <source>
        <dbReference type="ARBA" id="ARBA00022679"/>
    </source>
</evidence>
<dbReference type="CDD" id="cd16917">
    <property type="entry name" value="HATPase_UhpB-NarQ-NarX-like"/>
    <property type="match status" value="1"/>
</dbReference>
<proteinExistence type="predicted"/>
<protein>
    <recommendedName>
        <fullName evidence="2">histidine kinase</fullName>
        <ecNumber evidence="2">2.7.13.3</ecNumber>
    </recommendedName>
</protein>
<dbReference type="SUPFAM" id="SSF55874">
    <property type="entry name" value="ATPase domain of HSP90 chaperone/DNA topoisomerase II/histidine kinase"/>
    <property type="match status" value="1"/>
</dbReference>
<dbReference type="EMBL" id="AQRA01000002">
    <property type="protein sequence ID" value="EZH75017.1"/>
    <property type="molecule type" value="Genomic_DNA"/>
</dbReference>
<dbReference type="GO" id="GO:0005524">
    <property type="term" value="F:ATP binding"/>
    <property type="evidence" value="ECO:0007669"/>
    <property type="project" value="UniProtKB-KW"/>
</dbReference>
<keyword evidence="9" id="KW-0812">Transmembrane</keyword>
<dbReference type="EC" id="2.7.13.3" evidence="2"/>
<feature type="domain" description="Histidine kinase" evidence="10">
    <location>
        <begin position="70"/>
        <end position="260"/>
    </location>
</feature>
<keyword evidence="8" id="KW-0902">Two-component regulatory system</keyword>
<dbReference type="InterPro" id="IPR005467">
    <property type="entry name" value="His_kinase_dom"/>
</dbReference>
<dbReference type="InterPro" id="IPR011712">
    <property type="entry name" value="Sig_transdc_His_kin_sub3_dim/P"/>
</dbReference>
<evidence type="ECO:0000256" key="2">
    <source>
        <dbReference type="ARBA" id="ARBA00012438"/>
    </source>
</evidence>
<evidence type="ECO:0000256" key="3">
    <source>
        <dbReference type="ARBA" id="ARBA00022553"/>
    </source>
</evidence>
<keyword evidence="7" id="KW-0067">ATP-binding</keyword>
<dbReference type="Gene3D" id="3.30.565.10">
    <property type="entry name" value="Histidine kinase-like ATPase, C-terminal domain"/>
    <property type="match status" value="1"/>
</dbReference>
<evidence type="ECO:0000256" key="9">
    <source>
        <dbReference type="SAM" id="Phobius"/>
    </source>
</evidence>